<dbReference type="InterPro" id="IPR027396">
    <property type="entry name" value="DsrEFH-like"/>
</dbReference>
<dbReference type="RefSeq" id="WP_121242702.1">
    <property type="nucleotide sequence ID" value="NZ_BHVV01000003.1"/>
</dbReference>
<dbReference type="EMBL" id="RCCI01000006">
    <property type="protein sequence ID" value="RLJ63771.1"/>
    <property type="molecule type" value="Genomic_DNA"/>
</dbReference>
<evidence type="ECO:0000313" key="2">
    <source>
        <dbReference type="Proteomes" id="UP000268908"/>
    </source>
</evidence>
<keyword evidence="2" id="KW-1185">Reference proteome</keyword>
<dbReference type="OrthoDB" id="8557943at2"/>
<dbReference type="PANTHER" id="PTHR37691">
    <property type="entry name" value="BLR3518 PROTEIN"/>
    <property type="match status" value="1"/>
</dbReference>
<protein>
    <submittedName>
        <fullName evidence="1">Intracellular sulfur oxidation DsrE/DsrF family protein</fullName>
    </submittedName>
</protein>
<dbReference type="Gene3D" id="3.40.1260.10">
    <property type="entry name" value="DsrEFH-like"/>
    <property type="match status" value="1"/>
</dbReference>
<reference evidence="1 2" key="1">
    <citation type="submission" date="2018-10" db="EMBL/GenBank/DDBJ databases">
        <title>Genomic Encyclopedia of Type Strains, Phase IV (KMG-IV): sequencing the most valuable type-strain genomes for metagenomic binning, comparative biology and taxonomic classification.</title>
        <authorList>
            <person name="Goeker M."/>
        </authorList>
    </citation>
    <scope>NUCLEOTIDE SEQUENCE [LARGE SCALE GENOMIC DNA]</scope>
    <source>
        <strain evidence="1 2">DSM 26916</strain>
    </source>
</reference>
<dbReference type="Proteomes" id="UP000268908">
    <property type="component" value="Unassembled WGS sequence"/>
</dbReference>
<sequence>MSDDQSISFEELNAFIDGELDAASSSRVLAAIDADDRLKREACELRGLRDQVRNAYEPARFAATPKRSRFGGGRWPQALAAGLLLVVGAAVGWQGHALQGHGEERGVWQRMAQVKAHGDARRLVLHVGDPDRARFENTLDEVRGMLKAAHDRGQRMELEILANGSGLNLLRVKTTPFADSLAQLQAEFPELSLVACGQGLNRLQGQGDDIRLLPGVATADSALDEIVRRMDQGWAYLRV</sequence>
<dbReference type="SUPFAM" id="SSF75169">
    <property type="entry name" value="DsrEFH-like"/>
    <property type="match status" value="1"/>
</dbReference>
<name>A0A497XD01_9PROT</name>
<gene>
    <name evidence="1" type="ORF">DFR35_2404</name>
</gene>
<organism evidence="1 2">
    <name type="scientific">Sulfurisoma sediminicola</name>
    <dbReference type="NCBI Taxonomy" id="1381557"/>
    <lineage>
        <taxon>Bacteria</taxon>
        <taxon>Pseudomonadati</taxon>
        <taxon>Pseudomonadota</taxon>
        <taxon>Betaproteobacteria</taxon>
        <taxon>Nitrosomonadales</taxon>
        <taxon>Sterolibacteriaceae</taxon>
        <taxon>Sulfurisoma</taxon>
    </lineage>
</organism>
<dbReference type="AlphaFoldDB" id="A0A497XD01"/>
<accession>A0A497XD01</accession>
<evidence type="ECO:0000313" key="1">
    <source>
        <dbReference type="EMBL" id="RLJ63771.1"/>
    </source>
</evidence>
<comment type="caution">
    <text evidence="1">The sequence shown here is derived from an EMBL/GenBank/DDBJ whole genome shotgun (WGS) entry which is preliminary data.</text>
</comment>
<proteinExistence type="predicted"/>
<dbReference type="PANTHER" id="PTHR37691:SF1">
    <property type="entry name" value="BLR3518 PROTEIN"/>
    <property type="match status" value="1"/>
</dbReference>